<dbReference type="InterPro" id="IPR011682">
    <property type="entry name" value="Glyco_hydro_38_C"/>
</dbReference>
<evidence type="ECO:0000313" key="14">
    <source>
        <dbReference type="Proteomes" id="UP000192578"/>
    </source>
</evidence>
<gene>
    <name evidence="13" type="ORF">BV898_09369</name>
</gene>
<feature type="region of interest" description="Disordered" evidence="11">
    <location>
        <begin position="976"/>
        <end position="1000"/>
    </location>
</feature>
<evidence type="ECO:0000256" key="1">
    <source>
        <dbReference type="ARBA" id="ARBA00000365"/>
    </source>
</evidence>
<dbReference type="Pfam" id="PF01074">
    <property type="entry name" value="Glyco_hydro_38N"/>
    <property type="match status" value="1"/>
</dbReference>
<keyword evidence="8" id="KW-0325">Glycoprotein</keyword>
<dbReference type="InterPro" id="IPR041147">
    <property type="entry name" value="GH38_C"/>
</dbReference>
<keyword evidence="5 10" id="KW-0378">Hydrolase</keyword>
<dbReference type="EC" id="3.2.1.-" evidence="10"/>
<dbReference type="InterPro" id="IPR037094">
    <property type="entry name" value="Glyco_hydro_38_cen_sf"/>
</dbReference>
<protein>
    <recommendedName>
        <fullName evidence="3 10">Alpha-mannosidase</fullName>
        <ecNumber evidence="10">3.2.1.-</ecNumber>
    </recommendedName>
</protein>
<dbReference type="Pfam" id="PF09261">
    <property type="entry name" value="Alpha-mann_mid"/>
    <property type="match status" value="1"/>
</dbReference>
<comment type="caution">
    <text evidence="13">The sequence shown here is derived from an EMBL/GenBank/DDBJ whole genome shotgun (WGS) entry which is preliminary data.</text>
</comment>
<reference evidence="14" key="1">
    <citation type="submission" date="2017-01" db="EMBL/GenBank/DDBJ databases">
        <title>Comparative genomics of anhydrobiosis in the tardigrade Hypsibius dujardini.</title>
        <authorList>
            <person name="Yoshida Y."/>
            <person name="Koutsovoulos G."/>
            <person name="Laetsch D."/>
            <person name="Stevens L."/>
            <person name="Kumar S."/>
            <person name="Horikawa D."/>
            <person name="Ishino K."/>
            <person name="Komine S."/>
            <person name="Tomita M."/>
            <person name="Blaxter M."/>
            <person name="Arakawa K."/>
        </authorList>
    </citation>
    <scope>NUCLEOTIDE SEQUENCE [LARGE SCALE GENOMIC DNA]</scope>
    <source>
        <strain evidence="14">Z151</strain>
    </source>
</reference>
<dbReference type="InterPro" id="IPR013780">
    <property type="entry name" value="Glyco_hydro_b"/>
</dbReference>
<feature type="domain" description="Glycoside hydrolase family 38 central" evidence="12">
    <location>
        <begin position="371"/>
        <end position="445"/>
    </location>
</feature>
<keyword evidence="7" id="KW-1015">Disulfide bond</keyword>
<dbReference type="InterPro" id="IPR015341">
    <property type="entry name" value="Glyco_hydro_38_cen"/>
</dbReference>
<dbReference type="Gene3D" id="2.70.98.30">
    <property type="entry name" value="Golgi alpha-mannosidase II, domain 4"/>
    <property type="match status" value="1"/>
</dbReference>
<evidence type="ECO:0000256" key="10">
    <source>
        <dbReference type="RuleBase" id="RU361199"/>
    </source>
</evidence>
<dbReference type="SUPFAM" id="SSF74650">
    <property type="entry name" value="Galactose mutarotase-like"/>
    <property type="match status" value="1"/>
</dbReference>
<proteinExistence type="inferred from homology"/>
<dbReference type="Gene3D" id="1.20.1270.50">
    <property type="entry name" value="Glycoside hydrolase family 38, central domain"/>
    <property type="match status" value="2"/>
</dbReference>
<evidence type="ECO:0000256" key="9">
    <source>
        <dbReference type="ARBA" id="ARBA00023295"/>
    </source>
</evidence>
<keyword evidence="6 10" id="KW-0862">Zinc</keyword>
<dbReference type="GO" id="GO:0030246">
    <property type="term" value="F:carbohydrate binding"/>
    <property type="evidence" value="ECO:0007669"/>
    <property type="project" value="InterPro"/>
</dbReference>
<dbReference type="SMART" id="SM00872">
    <property type="entry name" value="Alpha-mann_mid"/>
    <property type="match status" value="1"/>
</dbReference>
<keyword evidence="10" id="KW-0732">Signal</keyword>
<dbReference type="Gene3D" id="3.20.110.10">
    <property type="entry name" value="Glycoside hydrolase 38, N terminal domain"/>
    <property type="match status" value="1"/>
</dbReference>
<dbReference type="FunFam" id="1.20.1270.50:FF:000002">
    <property type="entry name" value="Alpha-mannosidase"/>
    <property type="match status" value="1"/>
</dbReference>
<dbReference type="SUPFAM" id="SSF88688">
    <property type="entry name" value="Families 57/38 glycoside transferase middle domain"/>
    <property type="match status" value="1"/>
</dbReference>
<evidence type="ECO:0000256" key="2">
    <source>
        <dbReference type="ARBA" id="ARBA00009792"/>
    </source>
</evidence>
<evidence type="ECO:0000259" key="12">
    <source>
        <dbReference type="SMART" id="SM00872"/>
    </source>
</evidence>
<dbReference type="GO" id="GO:0046872">
    <property type="term" value="F:metal ion binding"/>
    <property type="evidence" value="ECO:0007669"/>
    <property type="project" value="UniProtKB-KW"/>
</dbReference>
<evidence type="ECO:0000256" key="8">
    <source>
        <dbReference type="ARBA" id="ARBA00023180"/>
    </source>
</evidence>
<dbReference type="InterPro" id="IPR028995">
    <property type="entry name" value="Glyco_hydro_57/38_cen_sf"/>
</dbReference>
<dbReference type="PANTHER" id="PTHR11607:SF3">
    <property type="entry name" value="LYSOSOMAL ALPHA-MANNOSIDASE"/>
    <property type="match status" value="1"/>
</dbReference>
<dbReference type="OrthoDB" id="2016903at2759"/>
<keyword evidence="4 10" id="KW-0479">Metal-binding</keyword>
<feature type="chain" id="PRO_5017846081" description="Alpha-mannosidase" evidence="10">
    <location>
        <begin position="22"/>
        <end position="1028"/>
    </location>
</feature>
<name>A0A1W0WMX2_HYPEX</name>
<dbReference type="EMBL" id="MTYJ01000073">
    <property type="protein sequence ID" value="OQV16532.1"/>
    <property type="molecule type" value="Genomic_DNA"/>
</dbReference>
<dbReference type="Gene3D" id="2.60.40.1180">
    <property type="entry name" value="Golgi alpha-mannosidase II"/>
    <property type="match status" value="1"/>
</dbReference>
<evidence type="ECO:0000256" key="4">
    <source>
        <dbReference type="ARBA" id="ARBA00022723"/>
    </source>
</evidence>
<evidence type="ECO:0000256" key="3">
    <source>
        <dbReference type="ARBA" id="ARBA00012752"/>
    </source>
</evidence>
<dbReference type="AlphaFoldDB" id="A0A1W0WMX2"/>
<evidence type="ECO:0000256" key="7">
    <source>
        <dbReference type="ARBA" id="ARBA00023157"/>
    </source>
</evidence>
<dbReference type="FunFam" id="3.20.110.10:FF:000001">
    <property type="entry name" value="Alpha-mannosidase"/>
    <property type="match status" value="1"/>
</dbReference>
<dbReference type="PANTHER" id="PTHR11607">
    <property type="entry name" value="ALPHA-MANNOSIDASE"/>
    <property type="match status" value="1"/>
</dbReference>
<dbReference type="InterPro" id="IPR027291">
    <property type="entry name" value="Glyco_hydro_38_N_sf"/>
</dbReference>
<dbReference type="Pfam" id="PF17677">
    <property type="entry name" value="Glyco_hydro38C2"/>
    <property type="match status" value="1"/>
</dbReference>
<organism evidence="13 14">
    <name type="scientific">Hypsibius exemplaris</name>
    <name type="common">Freshwater tardigrade</name>
    <dbReference type="NCBI Taxonomy" id="2072580"/>
    <lineage>
        <taxon>Eukaryota</taxon>
        <taxon>Metazoa</taxon>
        <taxon>Ecdysozoa</taxon>
        <taxon>Tardigrada</taxon>
        <taxon>Eutardigrada</taxon>
        <taxon>Parachela</taxon>
        <taxon>Hypsibioidea</taxon>
        <taxon>Hypsibiidae</taxon>
        <taxon>Hypsibius</taxon>
    </lineage>
</organism>
<dbReference type="GO" id="GO:0005764">
    <property type="term" value="C:lysosome"/>
    <property type="evidence" value="ECO:0007669"/>
    <property type="project" value="TreeGrafter"/>
</dbReference>
<comment type="similarity">
    <text evidence="2 10">Belongs to the glycosyl hydrolase 38 family.</text>
</comment>
<dbReference type="SUPFAM" id="SSF88713">
    <property type="entry name" value="Glycoside hydrolase/deacetylase"/>
    <property type="match status" value="1"/>
</dbReference>
<comment type="cofactor">
    <cofactor evidence="10">
        <name>Zn(2+)</name>
        <dbReference type="ChEBI" id="CHEBI:29105"/>
    </cofactor>
    <text evidence="10">Binds 1 zinc ion per subunit.</text>
</comment>
<accession>A0A1W0WMX2</accession>
<dbReference type="InterPro" id="IPR050843">
    <property type="entry name" value="Glycosyl_Hydrlase_38"/>
</dbReference>
<dbReference type="Pfam" id="PF07748">
    <property type="entry name" value="Glyco_hydro_38C"/>
    <property type="match status" value="1"/>
</dbReference>
<keyword evidence="9 10" id="KW-0326">Glycosidase</keyword>
<evidence type="ECO:0000313" key="13">
    <source>
        <dbReference type="EMBL" id="OQV16532.1"/>
    </source>
</evidence>
<feature type="compositionally biased region" description="Low complexity" evidence="11">
    <location>
        <begin position="978"/>
        <end position="995"/>
    </location>
</feature>
<dbReference type="InterPro" id="IPR011330">
    <property type="entry name" value="Glyco_hydro/deAcase_b/a-brl"/>
</dbReference>
<dbReference type="FunFam" id="1.20.1270.50:FF:000003">
    <property type="entry name" value="Alpha-mannosidase"/>
    <property type="match status" value="1"/>
</dbReference>
<dbReference type="GO" id="GO:0004559">
    <property type="term" value="F:alpha-mannosidase activity"/>
    <property type="evidence" value="ECO:0007669"/>
    <property type="project" value="UniProtKB-EC"/>
</dbReference>
<dbReference type="FunFam" id="2.70.98.30:FF:000003">
    <property type="entry name" value="Alpha-mannosidase"/>
    <property type="match status" value="1"/>
</dbReference>
<dbReference type="Proteomes" id="UP000192578">
    <property type="component" value="Unassembled WGS sequence"/>
</dbReference>
<dbReference type="CDD" id="cd10810">
    <property type="entry name" value="GH38N_AMII_LAM_like"/>
    <property type="match status" value="1"/>
</dbReference>
<sequence length="1028" mass="114946">MHVLKLTLIIGLAFVIARTDAFRRRGNSKKAQDSSCSYKSCGASKPGLLNVHVVAHTHDDVGWLKTVDQYYYGAKNDIQFAGVQYILDSVVDALNRDPARKFIYVETAFFWRWWQEQSTDVQTNVQELVNQGRLTFINGGWSMNDEATTHYSSIIENFAWGLRRLNDNFGTCGRPTVGWQIDPFGHSREHATILSQMGFDGLFLGRVDYQDKSAREKNRKLEMIWETSPNLGDPADLFTGILPNGYSPPSRFCFDATCQDTPFMDDHRREDYNVDQMVQLFIAEMNDQATKYATSELIVTMGDDFNYQNADMWFKNLDKLIKYVNAQQENGSKINLLYSTPACYLYALNQAGATWSTKTDDFFPYGSGEHSYWTGYFTSRPTVKRFERVASSFLNTCKQISTIAKLDEQTDKITELREALGVAQHHDAVAGTEKQVVAFDYALQLDQGVKSCQDVVGKGLSKLANISPKLSVQYCDLVNISQCAVTEQNKDVTLLLWNPLARAVEKYIHIPVSDGDYSVTGSSGNDISIQINPIFQPVIDIPGRKSTATQEIVFLATLAPLDYTAINIKRASGKPSTRKGVVGRKGGKNGYDSDVVFQNDFISVTFDQDSGILKSITNVETKDVTVISQTFNTYTGLAGDNSNETKRASGAYIFRPNCTDMTVRGKTICIAPFSNSSYQVVQGTLVQELRQTVSPWVSQIVRLYANSPVLEFEWQIGPIPVNDGVGKEIISLFRSDLNSNQTFFTDTNGREMLQRKRNSRPTFDLNNTEPVAGNYYPVNSRIFIQDETKGTQLTLLTDRTQGGTSLNDGELELMVHRRLLFDDGLGVGEPLNESSYGTGLVARGKHYLLFTKIPDAAKAHRLAAQEIYWQPEIAFVANSDGTTWWKDPRKPKIQTRAPVTLPDNVHILSLEQWTNNTLIVRLEHTFEQGEDPVLSLPATVDLQSILGDLKIKSIVEVTIDGNAPVSAINRLKWKKAASPQRSQGMSQSMSQDISQGVRRPMDGSMVGDAFSVTLNSMEIRSFQVTLSL</sequence>
<dbReference type="Gene3D" id="2.60.40.1360">
    <property type="match status" value="1"/>
</dbReference>
<keyword evidence="14" id="KW-1185">Reference proteome</keyword>
<evidence type="ECO:0000256" key="11">
    <source>
        <dbReference type="SAM" id="MobiDB-lite"/>
    </source>
</evidence>
<evidence type="ECO:0000256" key="6">
    <source>
        <dbReference type="ARBA" id="ARBA00022833"/>
    </source>
</evidence>
<comment type="catalytic activity">
    <reaction evidence="1">
        <text>Hydrolysis of terminal, non-reducing alpha-D-mannose residues in alpha-D-mannosides.</text>
        <dbReference type="EC" id="3.2.1.24"/>
    </reaction>
</comment>
<dbReference type="InterPro" id="IPR011013">
    <property type="entry name" value="Gal_mutarotase_sf_dom"/>
</dbReference>
<dbReference type="InterPro" id="IPR000602">
    <property type="entry name" value="Glyco_hydro_38_N"/>
</dbReference>
<dbReference type="GO" id="GO:0006013">
    <property type="term" value="P:mannose metabolic process"/>
    <property type="evidence" value="ECO:0007669"/>
    <property type="project" value="InterPro"/>
</dbReference>
<feature type="signal peptide" evidence="10">
    <location>
        <begin position="1"/>
        <end position="21"/>
    </location>
</feature>
<evidence type="ECO:0000256" key="5">
    <source>
        <dbReference type="ARBA" id="ARBA00022801"/>
    </source>
</evidence>